<keyword evidence="8" id="KW-0479">Metal-binding</keyword>
<evidence type="ECO:0000313" key="12">
    <source>
        <dbReference type="EMBL" id="KAA0147598.1"/>
    </source>
</evidence>
<evidence type="ECO:0000256" key="7">
    <source>
        <dbReference type="ARBA" id="ARBA00012964"/>
    </source>
</evidence>
<organism evidence="13 18">
    <name type="scientific">Cafeteria roenbergensis</name>
    <name type="common">Marine flagellate</name>
    <dbReference type="NCBI Taxonomy" id="33653"/>
    <lineage>
        <taxon>Eukaryota</taxon>
        <taxon>Sar</taxon>
        <taxon>Stramenopiles</taxon>
        <taxon>Bigyra</taxon>
        <taxon>Opalozoa</taxon>
        <taxon>Bicosoecida</taxon>
        <taxon>Cafeteriaceae</taxon>
        <taxon>Cafeteria</taxon>
    </lineage>
</organism>
<evidence type="ECO:0000256" key="8">
    <source>
        <dbReference type="ARBA" id="ARBA00022723"/>
    </source>
</evidence>
<evidence type="ECO:0000256" key="9">
    <source>
        <dbReference type="ARBA" id="ARBA00022801"/>
    </source>
</evidence>
<dbReference type="InterPro" id="IPR039356">
    <property type="entry name" value="YfbR/HDDC2"/>
</dbReference>
<dbReference type="Proteomes" id="UP000325113">
    <property type="component" value="Unassembled WGS sequence"/>
</dbReference>
<comment type="catalytic activity">
    <reaction evidence="1">
        <text>a 2'-deoxyribonucleoside 5'-phosphate + H2O = a 2'-deoxyribonucleoside + phosphate</text>
        <dbReference type="Rhea" id="RHEA:36167"/>
        <dbReference type="ChEBI" id="CHEBI:15377"/>
        <dbReference type="ChEBI" id="CHEBI:18274"/>
        <dbReference type="ChEBI" id="CHEBI:43474"/>
        <dbReference type="ChEBI" id="CHEBI:65317"/>
        <dbReference type="EC" id="3.1.3.89"/>
    </reaction>
</comment>
<evidence type="ECO:0000313" key="14">
    <source>
        <dbReference type="EMBL" id="KAA0167087.1"/>
    </source>
</evidence>
<evidence type="ECO:0000256" key="3">
    <source>
        <dbReference type="ARBA" id="ARBA00001941"/>
    </source>
</evidence>
<dbReference type="GO" id="GO:0002953">
    <property type="term" value="F:5'-deoxynucleotidase activity"/>
    <property type="evidence" value="ECO:0007669"/>
    <property type="project" value="UniProtKB-EC"/>
</dbReference>
<dbReference type="GO" id="GO:0046872">
    <property type="term" value="F:metal ion binding"/>
    <property type="evidence" value="ECO:0007669"/>
    <property type="project" value="UniProtKB-KW"/>
</dbReference>
<comment type="cofactor">
    <cofactor evidence="3">
        <name>Co(2+)</name>
        <dbReference type="ChEBI" id="CHEBI:48828"/>
    </cofactor>
</comment>
<feature type="region of interest" description="Disordered" evidence="10">
    <location>
        <begin position="1"/>
        <end position="23"/>
    </location>
</feature>
<gene>
    <name evidence="15" type="ORF">FNF27_06289</name>
    <name evidence="13" type="ORF">FNF28_04816</name>
    <name evidence="12" type="ORF">FNF29_07245</name>
    <name evidence="14" type="ORF">FNF31_00973</name>
</gene>
<feature type="domain" description="HD" evidence="11">
    <location>
        <begin position="56"/>
        <end position="165"/>
    </location>
</feature>
<evidence type="ECO:0000256" key="1">
    <source>
        <dbReference type="ARBA" id="ARBA00001638"/>
    </source>
</evidence>
<dbReference type="GO" id="GO:0005737">
    <property type="term" value="C:cytoplasm"/>
    <property type="evidence" value="ECO:0007669"/>
    <property type="project" value="TreeGrafter"/>
</dbReference>
<dbReference type="PROSITE" id="PS51831">
    <property type="entry name" value="HD"/>
    <property type="match status" value="1"/>
</dbReference>
<evidence type="ECO:0000313" key="16">
    <source>
        <dbReference type="Proteomes" id="UP000322899"/>
    </source>
</evidence>
<evidence type="ECO:0000256" key="5">
    <source>
        <dbReference type="ARBA" id="ARBA00009999"/>
    </source>
</evidence>
<dbReference type="PANTHER" id="PTHR11845">
    <property type="entry name" value="5'-DEOXYNUCLEOTIDASE HDDC2"/>
    <property type="match status" value="1"/>
</dbReference>
<dbReference type="EMBL" id="VLTN01000064">
    <property type="protein sequence ID" value="KAA0147598.1"/>
    <property type="molecule type" value="Genomic_DNA"/>
</dbReference>
<dbReference type="Proteomes" id="UP000323011">
    <property type="component" value="Unassembled WGS sequence"/>
</dbReference>
<comment type="caution">
    <text evidence="13">The sequence shown here is derived from an EMBL/GenBank/DDBJ whole genome shotgun (WGS) entry which is preliminary data.</text>
</comment>
<dbReference type="EMBL" id="VLTM01000006">
    <property type="protein sequence ID" value="KAA0167087.1"/>
    <property type="molecule type" value="Genomic_DNA"/>
</dbReference>
<protein>
    <recommendedName>
        <fullName evidence="7">5'-deoxynucleotidase</fullName>
        <ecNumber evidence="7">3.1.3.89</ecNumber>
    </recommendedName>
</protein>
<dbReference type="EC" id="3.1.3.89" evidence="7"/>
<dbReference type="OrthoDB" id="10254258at2759"/>
<dbReference type="InterPro" id="IPR006674">
    <property type="entry name" value="HD_domain"/>
</dbReference>
<dbReference type="AlphaFoldDB" id="A0A5A8D966"/>
<comment type="function">
    <text evidence="4">Catalyzes the dephosphorylation of the nucleoside 5'-monophosphates deoxyadenosine monophosphate (dAMP), deoxycytidine monophosphate (dCMP), deoxyguanosine monophosphate (dGMP) and deoxythymidine monophosphate (dTMP).</text>
</comment>
<dbReference type="EMBL" id="VLTO01000053">
    <property type="protein sequence ID" value="KAA0171579.1"/>
    <property type="molecule type" value="Genomic_DNA"/>
</dbReference>
<evidence type="ECO:0000313" key="19">
    <source>
        <dbReference type="Proteomes" id="UP000325113"/>
    </source>
</evidence>
<proteinExistence type="inferred from homology"/>
<keyword evidence="17" id="KW-1185">Reference proteome</keyword>
<comment type="subunit">
    <text evidence="6">Homodimer.</text>
</comment>
<comment type="similarity">
    <text evidence="5">Belongs to the HDDC2 family.</text>
</comment>
<name>A0A5A8D966_CAFRO</name>
<evidence type="ECO:0000256" key="10">
    <source>
        <dbReference type="SAM" id="MobiDB-lite"/>
    </source>
</evidence>
<dbReference type="Pfam" id="PF13023">
    <property type="entry name" value="HD_3"/>
    <property type="match status" value="1"/>
</dbReference>
<dbReference type="Proteomes" id="UP000322899">
    <property type="component" value="Unassembled WGS sequence"/>
</dbReference>
<dbReference type="SMART" id="SM00471">
    <property type="entry name" value="HDc"/>
    <property type="match status" value="1"/>
</dbReference>
<dbReference type="OMA" id="TWRLCLM"/>
<evidence type="ECO:0000256" key="4">
    <source>
        <dbReference type="ARBA" id="ARBA00004074"/>
    </source>
</evidence>
<reference evidence="16 17" key="1">
    <citation type="submission" date="2019-07" db="EMBL/GenBank/DDBJ databases">
        <title>Genomes of Cafeteria roenbergensis.</title>
        <authorList>
            <person name="Fischer M.G."/>
            <person name="Hackl T."/>
            <person name="Roman M."/>
        </authorList>
    </citation>
    <scope>NUCLEOTIDE SEQUENCE [LARGE SCALE GENOMIC DNA]</scope>
    <source>
        <strain evidence="12 17">BVI</strain>
        <strain evidence="14 19">Cflag</strain>
        <strain evidence="15 16">E4-10P</strain>
        <strain evidence="13 18">RCC970-E3</strain>
    </source>
</reference>
<dbReference type="Gene3D" id="1.10.3210.10">
    <property type="entry name" value="Hypothetical protein af1432"/>
    <property type="match status" value="1"/>
</dbReference>
<dbReference type="PANTHER" id="PTHR11845:SF13">
    <property type="entry name" value="5'-DEOXYNUCLEOTIDASE HDDC2"/>
    <property type="match status" value="1"/>
</dbReference>
<evidence type="ECO:0000313" key="15">
    <source>
        <dbReference type="EMBL" id="KAA0171579.1"/>
    </source>
</evidence>
<dbReference type="Proteomes" id="UP000324907">
    <property type="component" value="Unassembled WGS sequence"/>
</dbReference>
<accession>A0A5A8D966</accession>
<evidence type="ECO:0000313" key="18">
    <source>
        <dbReference type="Proteomes" id="UP000324907"/>
    </source>
</evidence>
<comment type="cofactor">
    <cofactor evidence="2">
        <name>Mn(2+)</name>
        <dbReference type="ChEBI" id="CHEBI:29035"/>
    </cofactor>
</comment>
<sequence>MQDAGSGAKPEPRKPRRSPAVHAARRAVDFATAAGRLKLTVRSGWVQHGVPGAESVADHSHRVALLALAGAAVEGLDGSLAAAIAVVHDLAEASVGDITPRDGVPSAMKEELERDALDGMCLRLADGGPGLAEAAASVRAMWGAYAAAASPEARLVKDCDKIEMCLQALEYEVEADERCLDQFIDCVTPARLHTAFAKACLADIHR</sequence>
<evidence type="ECO:0000256" key="2">
    <source>
        <dbReference type="ARBA" id="ARBA00001936"/>
    </source>
</evidence>
<feature type="compositionally biased region" description="Basic residues" evidence="10">
    <location>
        <begin position="14"/>
        <end position="23"/>
    </location>
</feature>
<keyword evidence="9" id="KW-0378">Hydrolase</keyword>
<evidence type="ECO:0000256" key="6">
    <source>
        <dbReference type="ARBA" id="ARBA00011738"/>
    </source>
</evidence>
<dbReference type="EMBL" id="VLTL01000085">
    <property type="protein sequence ID" value="KAA0162112.1"/>
    <property type="molecule type" value="Genomic_DNA"/>
</dbReference>
<dbReference type="InterPro" id="IPR003607">
    <property type="entry name" value="HD/PDEase_dom"/>
</dbReference>
<evidence type="ECO:0000313" key="17">
    <source>
        <dbReference type="Proteomes" id="UP000323011"/>
    </source>
</evidence>
<evidence type="ECO:0000259" key="11">
    <source>
        <dbReference type="PROSITE" id="PS51831"/>
    </source>
</evidence>
<evidence type="ECO:0000313" key="13">
    <source>
        <dbReference type="EMBL" id="KAA0162112.1"/>
    </source>
</evidence>
<dbReference type="SUPFAM" id="SSF109604">
    <property type="entry name" value="HD-domain/PDEase-like"/>
    <property type="match status" value="1"/>
</dbReference>